<comment type="caution">
    <text evidence="5">The sequence shown here is derived from an EMBL/GenBank/DDBJ whole genome shotgun (WGS) entry which is preliminary data.</text>
</comment>
<organism evidence="5 6">
    <name type="scientific">Desulfosporosinus fructosivorans</name>
    <dbReference type="NCBI Taxonomy" id="2018669"/>
    <lineage>
        <taxon>Bacteria</taxon>
        <taxon>Bacillati</taxon>
        <taxon>Bacillota</taxon>
        <taxon>Clostridia</taxon>
        <taxon>Eubacteriales</taxon>
        <taxon>Desulfitobacteriaceae</taxon>
        <taxon>Desulfosporosinus</taxon>
    </lineage>
</organism>
<dbReference type="AlphaFoldDB" id="A0A4Z0R9G2"/>
<dbReference type="OrthoDB" id="66249at2"/>
<keyword evidence="3" id="KW-0804">Transcription</keyword>
<dbReference type="RefSeq" id="WP_135545405.1">
    <property type="nucleotide sequence ID" value="NZ_SPQQ01000002.1"/>
</dbReference>
<dbReference type="Gene3D" id="3.30.70.920">
    <property type="match status" value="1"/>
</dbReference>
<protein>
    <submittedName>
        <fullName evidence="5">Lrp/AsnC family transcriptional regulator</fullName>
    </submittedName>
</protein>
<dbReference type="GO" id="GO:0043565">
    <property type="term" value="F:sequence-specific DNA binding"/>
    <property type="evidence" value="ECO:0007669"/>
    <property type="project" value="InterPro"/>
</dbReference>
<dbReference type="Proteomes" id="UP000298460">
    <property type="component" value="Unassembled WGS sequence"/>
</dbReference>
<dbReference type="Pfam" id="PF01037">
    <property type="entry name" value="AsnC_trans_reg"/>
    <property type="match status" value="1"/>
</dbReference>
<sequence>MLNEQDHRLLKLIAEDCRLTPEELSVQTGLTAEYISKRITNWEKEKIIVGYQPMINWARTGEEKVSALIEVRVLPQRGYGFDKIAKRLQKFPEIKALFLMSGGYDLSLLIEGKTMQDVALFVAEKLAPLEHVQSTATHFVLRRYKQDGVALLGEEETIQRLVVSP</sequence>
<dbReference type="EMBL" id="SPQQ01000002">
    <property type="protein sequence ID" value="TGE38909.1"/>
    <property type="molecule type" value="Genomic_DNA"/>
</dbReference>
<evidence type="ECO:0000256" key="3">
    <source>
        <dbReference type="ARBA" id="ARBA00023163"/>
    </source>
</evidence>
<keyword evidence="1" id="KW-0805">Transcription regulation</keyword>
<reference evidence="5 6" key="1">
    <citation type="submission" date="2019-03" db="EMBL/GenBank/DDBJ databases">
        <title>Draft Genome Sequence of Desulfosporosinus fructosivorans Strain 63.6F, Isolated from Marine Sediment in the Baltic Sea.</title>
        <authorList>
            <person name="Hausmann B."/>
            <person name="Vandieken V."/>
            <person name="Pjevac P."/>
            <person name="Schreck K."/>
            <person name="Herbold C.W."/>
            <person name="Loy A."/>
        </authorList>
    </citation>
    <scope>NUCLEOTIDE SEQUENCE [LARGE SCALE GENOMIC DNA]</scope>
    <source>
        <strain evidence="5 6">63.6F</strain>
    </source>
</reference>
<dbReference type="SMART" id="SM00344">
    <property type="entry name" value="HTH_ASNC"/>
    <property type="match status" value="1"/>
</dbReference>
<dbReference type="SUPFAM" id="SSF54909">
    <property type="entry name" value="Dimeric alpha+beta barrel"/>
    <property type="match status" value="1"/>
</dbReference>
<dbReference type="InterPro" id="IPR019887">
    <property type="entry name" value="Tscrpt_reg_AsnC/Lrp_C"/>
</dbReference>
<dbReference type="Gene3D" id="1.10.10.10">
    <property type="entry name" value="Winged helix-like DNA-binding domain superfamily/Winged helix DNA-binding domain"/>
    <property type="match status" value="1"/>
</dbReference>
<keyword evidence="6" id="KW-1185">Reference proteome</keyword>
<evidence type="ECO:0000313" key="6">
    <source>
        <dbReference type="Proteomes" id="UP000298460"/>
    </source>
</evidence>
<name>A0A4Z0R9G2_9FIRM</name>
<dbReference type="Pfam" id="PF13412">
    <property type="entry name" value="HTH_24"/>
    <property type="match status" value="1"/>
</dbReference>
<dbReference type="InterPro" id="IPR036388">
    <property type="entry name" value="WH-like_DNA-bd_sf"/>
</dbReference>
<accession>A0A4Z0R9G2</accession>
<gene>
    <name evidence="5" type="ORF">E4K67_05400</name>
</gene>
<dbReference type="InterPro" id="IPR011008">
    <property type="entry name" value="Dimeric_a/b-barrel"/>
</dbReference>
<dbReference type="PANTHER" id="PTHR43413:SF7">
    <property type="entry name" value="HTH-TYPE TRANSCRIPTIONAL REGULATOR PTR2"/>
    <property type="match status" value="1"/>
</dbReference>
<dbReference type="InterPro" id="IPR019888">
    <property type="entry name" value="Tscrpt_reg_AsnC-like"/>
</dbReference>
<dbReference type="PANTHER" id="PTHR43413">
    <property type="entry name" value="TRANSCRIPTIONAL REGULATOR, ASNC FAMILY"/>
    <property type="match status" value="1"/>
</dbReference>
<evidence type="ECO:0000256" key="1">
    <source>
        <dbReference type="ARBA" id="ARBA00023015"/>
    </source>
</evidence>
<feature type="domain" description="Transcription regulator AsnC/Lrp ligand binding" evidence="4">
    <location>
        <begin position="69"/>
        <end position="142"/>
    </location>
</feature>
<proteinExistence type="predicted"/>
<evidence type="ECO:0000313" key="5">
    <source>
        <dbReference type="EMBL" id="TGE38909.1"/>
    </source>
</evidence>
<dbReference type="InterPro" id="IPR000485">
    <property type="entry name" value="AsnC-type_HTH_dom"/>
</dbReference>
<evidence type="ECO:0000259" key="4">
    <source>
        <dbReference type="Pfam" id="PF01037"/>
    </source>
</evidence>
<dbReference type="InterPro" id="IPR036390">
    <property type="entry name" value="WH_DNA-bd_sf"/>
</dbReference>
<dbReference type="SUPFAM" id="SSF46785">
    <property type="entry name" value="Winged helix' DNA-binding domain"/>
    <property type="match status" value="1"/>
</dbReference>
<dbReference type="InterPro" id="IPR050684">
    <property type="entry name" value="HTH-Siroheme_Decarb"/>
</dbReference>
<keyword evidence="2" id="KW-0238">DNA-binding</keyword>
<evidence type="ECO:0000256" key="2">
    <source>
        <dbReference type="ARBA" id="ARBA00023125"/>
    </source>
</evidence>
<dbReference type="PRINTS" id="PR00033">
    <property type="entry name" value="HTHASNC"/>
</dbReference>